<dbReference type="PATRIC" id="fig|1280948.3.peg.278"/>
<keyword evidence="3" id="KW-0819">tRNA processing</keyword>
<keyword evidence="6" id="KW-0547">Nucleotide-binding</keyword>
<reference evidence="11 12" key="1">
    <citation type="journal article" date="2014" name="Antonie Van Leeuwenhoek">
        <title>Hyphomonas beringensis sp. nov. and Hyphomonas chukchiensis sp. nov., isolated from surface seawater of the Bering Sea and Chukchi Sea.</title>
        <authorList>
            <person name="Li C."/>
            <person name="Lai Q."/>
            <person name="Li G."/>
            <person name="Dong C."/>
            <person name="Wang J."/>
            <person name="Liao Y."/>
            <person name="Shao Z."/>
        </authorList>
    </citation>
    <scope>NUCLEOTIDE SEQUENCE [LARGE SCALE GENOMIC DNA]</scope>
    <source>
        <strain evidence="11 12">22II1-22F38</strain>
    </source>
</reference>
<dbReference type="Pfam" id="PF12627">
    <property type="entry name" value="PolyA_pol_RNAbd"/>
    <property type="match status" value="1"/>
</dbReference>
<dbReference type="Pfam" id="PF01743">
    <property type="entry name" value="PolyA_pol"/>
    <property type="match status" value="1"/>
</dbReference>
<gene>
    <name evidence="11" type="ORF">HY36_01430</name>
</gene>
<keyword evidence="2 8" id="KW-0808">Transferase</keyword>
<keyword evidence="12" id="KW-1185">Reference proteome</keyword>
<dbReference type="PANTHER" id="PTHR46173:SF1">
    <property type="entry name" value="CCA TRNA NUCLEOTIDYLTRANSFERASE 1, MITOCHONDRIAL"/>
    <property type="match status" value="1"/>
</dbReference>
<evidence type="ECO:0000259" key="9">
    <source>
        <dbReference type="Pfam" id="PF01743"/>
    </source>
</evidence>
<dbReference type="Proteomes" id="UP000024547">
    <property type="component" value="Unassembled WGS sequence"/>
</dbReference>
<evidence type="ECO:0000256" key="4">
    <source>
        <dbReference type="ARBA" id="ARBA00022695"/>
    </source>
</evidence>
<dbReference type="InterPro" id="IPR002646">
    <property type="entry name" value="PolA_pol_head_dom"/>
</dbReference>
<feature type="domain" description="tRNA nucleotidyltransferase/poly(A) polymerase RNA and SrmB- binding" evidence="10">
    <location>
        <begin position="191"/>
        <end position="243"/>
    </location>
</feature>
<sequence>MMTQTERLSAEWLDWPGTRAVMAALEAAKPGGSRFVGGCVRNQLRGAKVDDIDIATQLEPGATKAALEAAGIRAIPTGIEHGTITAIHDGRPFEITSLRRDVETDGRRAVVAFTQDWAEDAERRDFRLNAIYASPDGQLHEVVPGSIADAIKGRVIFIGDADQRLREDYLRILRFFRFNAWYGAGMDADGLAACERQKEGLTRIAAERIWKELKRLMEAPGPSEALLAMDETGILDIVLPGATASETPSLVAVEQGARLEPDPLQRLMAMTPRRVRDVRQMTTHLRLSNAEADRLTAWADPALAHVLGADAQALRQMFYRHGPEAVEDRALIEAAQLSQGEAFQAVRRAAADWARPEFPLGGNDALAAGLKGPEIGACLRSLEADWVASDFTLTRGELLARLSSRTG</sequence>
<name>A0A059EBI3_9PROT</name>
<keyword evidence="8" id="KW-0694">RNA-binding</keyword>
<dbReference type="InterPro" id="IPR050264">
    <property type="entry name" value="Bact_CCA-adding_enz_type3_sf"/>
</dbReference>
<evidence type="ECO:0008006" key="13">
    <source>
        <dbReference type="Google" id="ProtNLM"/>
    </source>
</evidence>
<dbReference type="GO" id="GO:0000049">
    <property type="term" value="F:tRNA binding"/>
    <property type="evidence" value="ECO:0007669"/>
    <property type="project" value="TreeGrafter"/>
</dbReference>
<dbReference type="Gene3D" id="1.10.3090.10">
    <property type="entry name" value="cca-adding enzyme, domain 2"/>
    <property type="match status" value="1"/>
</dbReference>
<dbReference type="eggNOG" id="COG0617">
    <property type="taxonomic scope" value="Bacteria"/>
</dbReference>
<evidence type="ECO:0000256" key="3">
    <source>
        <dbReference type="ARBA" id="ARBA00022694"/>
    </source>
</evidence>
<evidence type="ECO:0000256" key="2">
    <source>
        <dbReference type="ARBA" id="ARBA00022679"/>
    </source>
</evidence>
<dbReference type="SUPFAM" id="SSF81891">
    <property type="entry name" value="Poly A polymerase C-terminal region-like"/>
    <property type="match status" value="1"/>
</dbReference>
<dbReference type="STRING" id="1280948.HY36_01430"/>
<dbReference type="PANTHER" id="PTHR46173">
    <property type="entry name" value="CCA TRNA NUCLEOTIDYLTRANSFERASE 1, MITOCHONDRIAL"/>
    <property type="match status" value="1"/>
</dbReference>
<dbReference type="GO" id="GO:0016779">
    <property type="term" value="F:nucleotidyltransferase activity"/>
    <property type="evidence" value="ECO:0007669"/>
    <property type="project" value="UniProtKB-KW"/>
</dbReference>
<evidence type="ECO:0000256" key="6">
    <source>
        <dbReference type="ARBA" id="ARBA00022741"/>
    </source>
</evidence>
<dbReference type="SUPFAM" id="SSF81301">
    <property type="entry name" value="Nucleotidyltransferase"/>
    <property type="match status" value="1"/>
</dbReference>
<organism evidence="11 12">
    <name type="scientific">Hyphomonas atlantica</name>
    <dbReference type="NCBI Taxonomy" id="1280948"/>
    <lineage>
        <taxon>Bacteria</taxon>
        <taxon>Pseudomonadati</taxon>
        <taxon>Pseudomonadota</taxon>
        <taxon>Alphaproteobacteria</taxon>
        <taxon>Hyphomonadales</taxon>
        <taxon>Hyphomonadaceae</taxon>
        <taxon>Hyphomonas</taxon>
    </lineage>
</organism>
<evidence type="ECO:0000256" key="8">
    <source>
        <dbReference type="RuleBase" id="RU003953"/>
    </source>
</evidence>
<dbReference type="Gene3D" id="3.30.460.10">
    <property type="entry name" value="Beta Polymerase, domain 2"/>
    <property type="match status" value="1"/>
</dbReference>
<dbReference type="GO" id="GO:0008033">
    <property type="term" value="P:tRNA processing"/>
    <property type="evidence" value="ECO:0007669"/>
    <property type="project" value="UniProtKB-KW"/>
</dbReference>
<feature type="domain" description="Poly A polymerase head" evidence="9">
    <location>
        <begin position="34"/>
        <end position="153"/>
    </location>
</feature>
<dbReference type="RefSeq" id="WP_241764113.1">
    <property type="nucleotide sequence ID" value="NZ_AWFH01000001.1"/>
</dbReference>
<dbReference type="InterPro" id="IPR032828">
    <property type="entry name" value="PolyA_RNA-bd"/>
</dbReference>
<dbReference type="InterPro" id="IPR043519">
    <property type="entry name" value="NT_sf"/>
</dbReference>
<protein>
    <recommendedName>
        <fullName evidence="13">CCA tRNA nucleotidyltransferase</fullName>
    </recommendedName>
</protein>
<dbReference type="GO" id="GO:0000166">
    <property type="term" value="F:nucleotide binding"/>
    <property type="evidence" value="ECO:0007669"/>
    <property type="project" value="UniProtKB-KW"/>
</dbReference>
<dbReference type="EMBL" id="AWFH01000001">
    <property type="protein sequence ID" value="KCZ65066.1"/>
    <property type="molecule type" value="Genomic_DNA"/>
</dbReference>
<accession>A0A059EBI3</accession>
<evidence type="ECO:0000313" key="12">
    <source>
        <dbReference type="Proteomes" id="UP000024547"/>
    </source>
</evidence>
<evidence type="ECO:0000313" key="11">
    <source>
        <dbReference type="EMBL" id="KCZ65066.1"/>
    </source>
</evidence>
<keyword evidence="7" id="KW-0460">Magnesium</keyword>
<evidence type="ECO:0000256" key="7">
    <source>
        <dbReference type="ARBA" id="ARBA00022842"/>
    </source>
</evidence>
<comment type="cofactor">
    <cofactor evidence="1">
        <name>Mg(2+)</name>
        <dbReference type="ChEBI" id="CHEBI:18420"/>
    </cofactor>
</comment>
<comment type="similarity">
    <text evidence="8">Belongs to the tRNA nucleotidyltransferase/poly(A) polymerase family.</text>
</comment>
<keyword evidence="4" id="KW-0548">Nucleotidyltransferase</keyword>
<proteinExistence type="inferred from homology"/>
<comment type="caution">
    <text evidence="11">The sequence shown here is derived from an EMBL/GenBank/DDBJ whole genome shotgun (WGS) entry which is preliminary data.</text>
</comment>
<evidence type="ECO:0000256" key="1">
    <source>
        <dbReference type="ARBA" id="ARBA00001946"/>
    </source>
</evidence>
<keyword evidence="5" id="KW-0479">Metal-binding</keyword>
<evidence type="ECO:0000259" key="10">
    <source>
        <dbReference type="Pfam" id="PF12627"/>
    </source>
</evidence>
<evidence type="ECO:0000256" key="5">
    <source>
        <dbReference type="ARBA" id="ARBA00022723"/>
    </source>
</evidence>
<dbReference type="GO" id="GO:0046872">
    <property type="term" value="F:metal ion binding"/>
    <property type="evidence" value="ECO:0007669"/>
    <property type="project" value="UniProtKB-KW"/>
</dbReference>
<dbReference type="AlphaFoldDB" id="A0A059EBI3"/>